<gene>
    <name evidence="1" type="ORF">ACIOWJ_18620</name>
</gene>
<dbReference type="Proteomes" id="UP001617213">
    <property type="component" value="Unassembled WGS sequence"/>
</dbReference>
<reference evidence="1 2" key="1">
    <citation type="submission" date="2024-10" db="EMBL/GenBank/DDBJ databases">
        <title>The Natural Products Discovery Center: Release of the First 8490 Sequenced Strains for Exploring Actinobacteria Biosynthetic Diversity.</title>
        <authorList>
            <person name="Kalkreuter E."/>
            <person name="Kautsar S.A."/>
            <person name="Yang D."/>
            <person name="Bader C.D."/>
            <person name="Teijaro C.N."/>
            <person name="Fluegel L."/>
            <person name="Davis C.M."/>
            <person name="Simpson J.R."/>
            <person name="Lauterbach L."/>
            <person name="Steele A.D."/>
            <person name="Gui C."/>
            <person name="Meng S."/>
            <person name="Li G."/>
            <person name="Viehrig K."/>
            <person name="Ye F."/>
            <person name="Su P."/>
            <person name="Kiefer A.F."/>
            <person name="Nichols A."/>
            <person name="Cepeda A.J."/>
            <person name="Yan W."/>
            <person name="Fan B."/>
            <person name="Jiang Y."/>
            <person name="Adhikari A."/>
            <person name="Zheng C.-J."/>
            <person name="Schuster L."/>
            <person name="Cowan T.M."/>
            <person name="Smanski M.J."/>
            <person name="Chevrette M.G."/>
            <person name="De Carvalho L.P.S."/>
            <person name="Shen B."/>
        </authorList>
    </citation>
    <scope>NUCLEOTIDE SEQUENCE [LARGE SCALE GENOMIC DNA]</scope>
    <source>
        <strain evidence="1 2">NPDC087581</strain>
    </source>
</reference>
<dbReference type="EMBL" id="JBIUWZ010000028">
    <property type="protein sequence ID" value="MFJ2680090.1"/>
    <property type="molecule type" value="Genomic_DNA"/>
</dbReference>
<evidence type="ECO:0000313" key="1">
    <source>
        <dbReference type="EMBL" id="MFJ2680090.1"/>
    </source>
</evidence>
<dbReference type="RefSeq" id="WP_122764731.1">
    <property type="nucleotide sequence ID" value="NZ_JBIUWZ010000028.1"/>
</dbReference>
<accession>A0ABW8E2K9</accession>
<name>A0ABW8E2K9_9PSED</name>
<proteinExistence type="predicted"/>
<dbReference type="InterPro" id="IPR046044">
    <property type="entry name" value="DUF6002"/>
</dbReference>
<dbReference type="Pfam" id="PF19465">
    <property type="entry name" value="DUF6002"/>
    <property type="match status" value="1"/>
</dbReference>
<protein>
    <submittedName>
        <fullName evidence="1">DUF6002 family protein</fullName>
    </submittedName>
</protein>
<sequence length="457" mass="50443">MDNANPAAALRSVEGRVNERVAILERYYDLLSQSSAGFESPSSNGGFEPSMELPLLNEPMRQFLSVATAQFFELGAYRDVPLRLLDLRGNPNTQTTKTLASTLIVARAICHIQKTGERILLFSPSSGNKAIALRDAVLRALQAKLVDETQLRIITLTPAQTVEKLRSTELYDNPRLRALNPIFVLDTDSPERVKVIGQDFKGAFSKAGISDLKLWHSLRLENYRFSDQTRAFFDFEYGDAWDVGRKTVHVHAVSSAYGLLGYLSGVKFLRENKHAVASPSFLLVQHLATSDMVLHMLDGDFSGTSTPRYSRLVGGLWGQSASPHFPATTWSPSEVLEPTFYTHQPTTADEMTAAIREGGGSGIVVSLHECLQRYSECVQLLANTPVKLPSDPRDLKEWSLVMALCGCLNAIDRGLLTPSNGCTIHASGSYSCQDYKRIAANGLTYINTAEEMLAFFR</sequence>
<organism evidence="1 2">
    <name type="scientific">Pseudomonas sivasensis</name>
    <dbReference type="NCBI Taxonomy" id="1880678"/>
    <lineage>
        <taxon>Bacteria</taxon>
        <taxon>Pseudomonadati</taxon>
        <taxon>Pseudomonadota</taxon>
        <taxon>Gammaproteobacteria</taxon>
        <taxon>Pseudomonadales</taxon>
        <taxon>Pseudomonadaceae</taxon>
        <taxon>Pseudomonas</taxon>
    </lineage>
</organism>
<evidence type="ECO:0000313" key="2">
    <source>
        <dbReference type="Proteomes" id="UP001617213"/>
    </source>
</evidence>
<keyword evidence="2" id="KW-1185">Reference proteome</keyword>
<comment type="caution">
    <text evidence="1">The sequence shown here is derived from an EMBL/GenBank/DDBJ whole genome shotgun (WGS) entry which is preliminary data.</text>
</comment>